<sequence length="200" mass="23209">MNATITPTVRRFLSLLCGEYSNEQQAIDNPPFFAHIYLRYRPLEHLQPGSILLEQTYAVDPKNPYRLRMIRAEERGPGVIKLWNHTFRDPQRFASATKDDVCRQEIEDSDLICLDQCHYQVTEQDGGYYGEIEPGCRCMVQRDGRDTVLQSSFRLKGECLETLDRGHDPETNERCWGSIAGEFRFKRKASWSNDLPTTWG</sequence>
<evidence type="ECO:0000256" key="1">
    <source>
        <dbReference type="ARBA" id="ARBA00008206"/>
    </source>
</evidence>
<evidence type="ECO:0000256" key="3">
    <source>
        <dbReference type="HAMAP-Rule" id="MF_01460"/>
    </source>
</evidence>
<dbReference type="Gene3D" id="2.40.128.590">
    <property type="entry name" value="CpcT/CpeT domain"/>
    <property type="match status" value="1"/>
</dbReference>
<dbReference type="GO" id="GO:0017006">
    <property type="term" value="P:protein-tetrapyrrole linkage"/>
    <property type="evidence" value="ECO:0007669"/>
    <property type="project" value="UniProtKB-UniRule"/>
</dbReference>
<organism evidence="4">
    <name type="scientific">uncultured Synechococcus sp</name>
    <dbReference type="NCBI Taxonomy" id="154535"/>
    <lineage>
        <taxon>Bacteria</taxon>
        <taxon>Bacillati</taxon>
        <taxon>Cyanobacteriota</taxon>
        <taxon>Cyanophyceae</taxon>
        <taxon>Synechococcales</taxon>
        <taxon>Synechococcaceae</taxon>
        <taxon>Synechococcus</taxon>
        <taxon>environmental samples</taxon>
    </lineage>
</organism>
<evidence type="ECO:0000256" key="2">
    <source>
        <dbReference type="ARBA" id="ARBA00023239"/>
    </source>
</evidence>
<proteinExistence type="inferred from homology"/>
<dbReference type="PANTHER" id="PTHR35137">
    <property type="entry name" value="CHROMOPHORE LYASE CRL, CHLOROPLASTIC"/>
    <property type="match status" value="1"/>
</dbReference>
<dbReference type="EC" id="4.-.-.-" evidence="3"/>
<gene>
    <name evidence="4" type="primary">rpcT</name>
    <name evidence="3" type="synonym">cpcT</name>
</gene>
<dbReference type="EMBL" id="KF846555">
    <property type="protein sequence ID" value="AHZ34067.1"/>
    <property type="molecule type" value="Genomic_DNA"/>
</dbReference>
<reference evidence="4" key="1">
    <citation type="journal article" date="2014" name="FEMS Microbiol. Ecol.">
        <title>Development of a targeted metagenomic approach to study a genomic region involved in light harvesting in marine Synechococcus.</title>
        <authorList>
            <person name="Humily F."/>
            <person name="Farrant G.K."/>
            <person name="Marie D."/>
            <person name="Perennou M."/>
            <person name="Mazard S."/>
            <person name="Labadie K."/>
            <person name="Aury J.-M."/>
            <person name="Wincker P."/>
            <person name="Nicolas Segui A."/>
            <person name="Scanlan D.J."/>
            <person name="Garczarek L."/>
        </authorList>
    </citation>
    <scope>NUCLEOTIDE SEQUENCE</scope>
</reference>
<keyword evidence="2 3" id="KW-0456">Lyase</keyword>
<name>A0A024CI04_9SYNE</name>
<comment type="similarity">
    <text evidence="1 3">Belongs to the CpcT/CpeT biliprotein lyase family.</text>
</comment>
<protein>
    <recommendedName>
        <fullName evidence="3">Chromophore lyase CpcT/CpeT</fullName>
        <ecNumber evidence="3">4.-.-.-</ecNumber>
    </recommendedName>
</protein>
<dbReference type="Pfam" id="PF06206">
    <property type="entry name" value="CpeT"/>
    <property type="match status" value="1"/>
</dbReference>
<dbReference type="HAMAP" id="MF_01460">
    <property type="entry name" value="Chrphore_lyase_CpxT"/>
    <property type="match status" value="1"/>
</dbReference>
<dbReference type="GO" id="GO:0016829">
    <property type="term" value="F:lyase activity"/>
    <property type="evidence" value="ECO:0007669"/>
    <property type="project" value="UniProtKB-KW"/>
</dbReference>
<dbReference type="InterPro" id="IPR010404">
    <property type="entry name" value="CpcT/CpeT"/>
</dbReference>
<accession>A0A024CI04</accession>
<dbReference type="PANTHER" id="PTHR35137:SF1">
    <property type="entry name" value="CHROMOPHORE LYASE CRL, CHLOROPLASTIC"/>
    <property type="match status" value="1"/>
</dbReference>
<comment type="function">
    <text evidence="3">Covalently attaches a chromophore to Cys residue(s) of phycobiliproteins.</text>
</comment>
<dbReference type="AlphaFoldDB" id="A0A024CI04"/>
<dbReference type="CDD" id="cd16338">
    <property type="entry name" value="CpcT"/>
    <property type="match status" value="1"/>
</dbReference>
<evidence type="ECO:0000313" key="4">
    <source>
        <dbReference type="EMBL" id="AHZ34067.1"/>
    </source>
</evidence>
<dbReference type="InterPro" id="IPR038672">
    <property type="entry name" value="CpcT/CpeT_sf"/>
</dbReference>